<dbReference type="AlphaFoldDB" id="A0AAF0DX62"/>
<dbReference type="Proteomes" id="UP001214603">
    <property type="component" value="Chromosome 1"/>
</dbReference>
<keyword evidence="8" id="KW-1185">Reference proteome</keyword>
<organism evidence="7 8">
    <name type="scientific">Malassezia obtusa</name>
    <dbReference type="NCBI Taxonomy" id="76774"/>
    <lineage>
        <taxon>Eukaryota</taxon>
        <taxon>Fungi</taxon>
        <taxon>Dikarya</taxon>
        <taxon>Basidiomycota</taxon>
        <taxon>Ustilaginomycotina</taxon>
        <taxon>Malasseziomycetes</taxon>
        <taxon>Malasseziales</taxon>
        <taxon>Malasseziaceae</taxon>
        <taxon>Malassezia</taxon>
    </lineage>
</organism>
<reference evidence="7" key="1">
    <citation type="submission" date="2023-03" db="EMBL/GenBank/DDBJ databases">
        <title>Mating type loci evolution in Malassezia.</title>
        <authorList>
            <person name="Coelho M.A."/>
        </authorList>
    </citation>
    <scope>NUCLEOTIDE SEQUENCE</scope>
    <source>
        <strain evidence="7">CBS 7876</strain>
    </source>
</reference>
<feature type="compositionally biased region" description="Low complexity" evidence="5">
    <location>
        <begin position="651"/>
        <end position="666"/>
    </location>
</feature>
<feature type="compositionally biased region" description="Pro residues" evidence="5">
    <location>
        <begin position="71"/>
        <end position="80"/>
    </location>
</feature>
<evidence type="ECO:0000259" key="6">
    <source>
        <dbReference type="PROSITE" id="PS50016"/>
    </source>
</evidence>
<feature type="domain" description="PHD-type" evidence="6">
    <location>
        <begin position="283"/>
        <end position="333"/>
    </location>
</feature>
<proteinExistence type="predicted"/>
<feature type="region of interest" description="Disordered" evidence="5">
    <location>
        <begin position="388"/>
        <end position="457"/>
    </location>
</feature>
<feature type="compositionally biased region" description="Polar residues" evidence="5">
    <location>
        <begin position="600"/>
        <end position="626"/>
    </location>
</feature>
<dbReference type="Pfam" id="PF00628">
    <property type="entry name" value="PHD"/>
    <property type="match status" value="1"/>
</dbReference>
<protein>
    <recommendedName>
        <fullName evidence="6">PHD-type domain-containing protein</fullName>
    </recommendedName>
</protein>
<accession>A0AAF0DX62</accession>
<keyword evidence="3" id="KW-0862">Zinc</keyword>
<dbReference type="InterPro" id="IPR011011">
    <property type="entry name" value="Znf_FYVE_PHD"/>
</dbReference>
<dbReference type="SUPFAM" id="SSF57903">
    <property type="entry name" value="FYVE/PHD zinc finger"/>
    <property type="match status" value="1"/>
</dbReference>
<dbReference type="PROSITE" id="PS01359">
    <property type="entry name" value="ZF_PHD_1"/>
    <property type="match status" value="1"/>
</dbReference>
<feature type="region of interest" description="Disordered" evidence="5">
    <location>
        <begin position="639"/>
        <end position="666"/>
    </location>
</feature>
<dbReference type="InterPro" id="IPR019786">
    <property type="entry name" value="Zinc_finger_PHD-type_CS"/>
</dbReference>
<sequence length="666" mass="70920">MLGGSAVSSTSTSEAPAQPMFVAGAPETPRRTHTPHAAPKHAGRGARGRTQYVLRSSHGSAQPAMRRDHIGPPPSPPLSPEPLVGTPKARMDPMTHVSRPGLQTPPAASALSPVLVEGLGRVLMPPALLGAHEAEHTPPPPYVPRLGGASGTGHPHERLPQLAWPDAPDSPWNETWAAMSAHTKRRRYCIERWLASTPQSDEESDEAPGAPEPYHHPMVAKLLRDQCRRHRMRRSRHTRRRDWWIGADGCRAPRASAGASKRRTRRRAALTTHALLARGIAPVMGCRCGFTDQHMDMVQCDGCSRWLHLACVGVCHVDQLGAHEWVCDDCYERTAAVHAGDAAAAPADGLASHAHPGAMLSLAPSPQRDALSEPDVFAHAAGAHEVPLTSPLSSAASERAWRTPSPPPPLMDLLMTPSRHVAPDLSTASAVRQRHAAPLAASSPPTAQELPPTPSRYLMQTPRGGLPTPMYDTHTPATRAAHDWTMRTPSDWPTSLLGTPHDLLNSSASAWGLAHTPSTGGSSARRSRRDAWAPPESPTQATRGARARHAPASPLMHKAAAKTPATPRAVCAEAAPPVPSSPTHASSPHFGAGGEEESQRSAVASSSPYPMTPTQQPRASRALPTQSRAEHAGLVMNMHLDRATPPKPHAPSGLLPSLPSFLPDEA</sequence>
<evidence type="ECO:0000256" key="5">
    <source>
        <dbReference type="SAM" id="MobiDB-lite"/>
    </source>
</evidence>
<evidence type="ECO:0000256" key="1">
    <source>
        <dbReference type="ARBA" id="ARBA00022723"/>
    </source>
</evidence>
<dbReference type="GO" id="GO:0008270">
    <property type="term" value="F:zinc ion binding"/>
    <property type="evidence" value="ECO:0007669"/>
    <property type="project" value="UniProtKB-KW"/>
</dbReference>
<evidence type="ECO:0000256" key="2">
    <source>
        <dbReference type="ARBA" id="ARBA00022771"/>
    </source>
</evidence>
<gene>
    <name evidence="7" type="ORF">MOBT1_000894</name>
</gene>
<name>A0AAF0DX62_9BASI</name>
<feature type="compositionally biased region" description="Low complexity" evidence="5">
    <location>
        <begin position="436"/>
        <end position="447"/>
    </location>
</feature>
<dbReference type="InterPro" id="IPR013083">
    <property type="entry name" value="Znf_RING/FYVE/PHD"/>
</dbReference>
<feature type="region of interest" description="Disordered" evidence="5">
    <location>
        <begin position="514"/>
        <end position="626"/>
    </location>
</feature>
<keyword evidence="2 4" id="KW-0863">Zinc-finger</keyword>
<dbReference type="Gene3D" id="3.30.40.10">
    <property type="entry name" value="Zinc/RING finger domain, C3HC4 (zinc finger)"/>
    <property type="match status" value="1"/>
</dbReference>
<keyword evidence="1" id="KW-0479">Metal-binding</keyword>
<dbReference type="PROSITE" id="PS50016">
    <property type="entry name" value="ZF_PHD_2"/>
    <property type="match status" value="1"/>
</dbReference>
<feature type="compositionally biased region" description="Polar residues" evidence="5">
    <location>
        <begin position="1"/>
        <end position="15"/>
    </location>
</feature>
<dbReference type="EMBL" id="CP119934">
    <property type="protein sequence ID" value="WFD02213.1"/>
    <property type="molecule type" value="Genomic_DNA"/>
</dbReference>
<feature type="region of interest" description="Disordered" evidence="5">
    <location>
        <begin position="1"/>
        <end position="82"/>
    </location>
</feature>
<feature type="compositionally biased region" description="Basic residues" evidence="5">
    <location>
        <begin position="31"/>
        <end position="47"/>
    </location>
</feature>
<evidence type="ECO:0000313" key="8">
    <source>
        <dbReference type="Proteomes" id="UP001214603"/>
    </source>
</evidence>
<evidence type="ECO:0000256" key="3">
    <source>
        <dbReference type="ARBA" id="ARBA00022833"/>
    </source>
</evidence>
<evidence type="ECO:0000313" key="7">
    <source>
        <dbReference type="EMBL" id="WFD02213.1"/>
    </source>
</evidence>
<dbReference type="InterPro" id="IPR019787">
    <property type="entry name" value="Znf_PHD-finger"/>
</dbReference>
<evidence type="ECO:0000256" key="4">
    <source>
        <dbReference type="PROSITE-ProRule" id="PRU00146"/>
    </source>
</evidence>